<comment type="caution">
    <text evidence="1">The sequence shown here is derived from an EMBL/GenBank/DDBJ whole genome shotgun (WGS) entry which is preliminary data.</text>
</comment>
<name>A0ACB6R993_9PLEO</name>
<keyword evidence="2" id="KW-1185">Reference proteome</keyword>
<dbReference type="EMBL" id="MU003495">
    <property type="protein sequence ID" value="KAF2475893.1"/>
    <property type="molecule type" value="Genomic_DNA"/>
</dbReference>
<dbReference type="Proteomes" id="UP000799755">
    <property type="component" value="Unassembled WGS sequence"/>
</dbReference>
<gene>
    <name evidence="1" type="ORF">BDR25DRAFT_350160</name>
</gene>
<accession>A0ACB6R993</accession>
<protein>
    <submittedName>
        <fullName evidence="1">Uncharacterized protein</fullName>
    </submittedName>
</protein>
<organism evidence="1 2">
    <name type="scientific">Lindgomyces ingoldianus</name>
    <dbReference type="NCBI Taxonomy" id="673940"/>
    <lineage>
        <taxon>Eukaryota</taxon>
        <taxon>Fungi</taxon>
        <taxon>Dikarya</taxon>
        <taxon>Ascomycota</taxon>
        <taxon>Pezizomycotina</taxon>
        <taxon>Dothideomycetes</taxon>
        <taxon>Pleosporomycetidae</taxon>
        <taxon>Pleosporales</taxon>
        <taxon>Lindgomycetaceae</taxon>
        <taxon>Lindgomyces</taxon>
    </lineage>
</organism>
<evidence type="ECO:0000313" key="1">
    <source>
        <dbReference type="EMBL" id="KAF2475893.1"/>
    </source>
</evidence>
<reference evidence="1" key="1">
    <citation type="journal article" date="2020" name="Stud. Mycol.">
        <title>101 Dothideomycetes genomes: a test case for predicting lifestyles and emergence of pathogens.</title>
        <authorList>
            <person name="Haridas S."/>
            <person name="Albert R."/>
            <person name="Binder M."/>
            <person name="Bloem J."/>
            <person name="Labutti K."/>
            <person name="Salamov A."/>
            <person name="Andreopoulos B."/>
            <person name="Baker S."/>
            <person name="Barry K."/>
            <person name="Bills G."/>
            <person name="Bluhm B."/>
            <person name="Cannon C."/>
            <person name="Castanera R."/>
            <person name="Culley D."/>
            <person name="Daum C."/>
            <person name="Ezra D."/>
            <person name="Gonzalez J."/>
            <person name="Henrissat B."/>
            <person name="Kuo A."/>
            <person name="Liang C."/>
            <person name="Lipzen A."/>
            <person name="Lutzoni F."/>
            <person name="Magnuson J."/>
            <person name="Mondo S."/>
            <person name="Nolan M."/>
            <person name="Ohm R."/>
            <person name="Pangilinan J."/>
            <person name="Park H.-J."/>
            <person name="Ramirez L."/>
            <person name="Alfaro M."/>
            <person name="Sun H."/>
            <person name="Tritt A."/>
            <person name="Yoshinaga Y."/>
            <person name="Zwiers L.-H."/>
            <person name="Turgeon B."/>
            <person name="Goodwin S."/>
            <person name="Spatafora J."/>
            <person name="Crous P."/>
            <person name="Grigoriev I."/>
        </authorList>
    </citation>
    <scope>NUCLEOTIDE SEQUENCE</scope>
    <source>
        <strain evidence="1">ATCC 200398</strain>
    </source>
</reference>
<sequence>MSLPAIAPEFIPQSLESSPFQGENGPHRRLLKSILQLLLFICIIRDSCLEYGVIICQSVLAPYIKNETPQATFKVGKTYGF</sequence>
<proteinExistence type="predicted"/>
<evidence type="ECO:0000313" key="2">
    <source>
        <dbReference type="Proteomes" id="UP000799755"/>
    </source>
</evidence>